<sequence length="307" mass="35170">MRATNVSALVMAMGCSSLMAGFEQDRSAILKMAGEFEVSFFFKETVGLSEGYEVKEGAYNESAKEKVLVVRDEGKEIELQHLLMVQGEVVKHWSQIWKYEDTELLEFQGHQQWKVQSLSSDSVRGTWSQQVTQTTDAPRYESFGKWEHEKDSSTWTSQVTARPLPRREYKKRKDYDILNATNRQTVTPSGWVHEQDNAKQVVRDGENFALCREVGMNTYKRIDGVDFSVVDQFWKEDGAFWMQAKQAWQQVLKGKSQYELKKRTEEGSLRFMLGEREEAKEGNVSDLAKAIEAYVVVPDSSVKAGSE</sequence>
<name>A0ABW4ZD63_9BACT</name>
<accession>A0ABW4ZD63</accession>
<gene>
    <name evidence="1" type="ORF">ACFSW8_11185</name>
</gene>
<evidence type="ECO:0000313" key="1">
    <source>
        <dbReference type="EMBL" id="MFD2159466.1"/>
    </source>
</evidence>
<dbReference type="PROSITE" id="PS51257">
    <property type="entry name" value="PROKAR_LIPOPROTEIN"/>
    <property type="match status" value="1"/>
</dbReference>
<dbReference type="EMBL" id="JBHUJB010000046">
    <property type="protein sequence ID" value="MFD2159466.1"/>
    <property type="molecule type" value="Genomic_DNA"/>
</dbReference>
<evidence type="ECO:0000313" key="2">
    <source>
        <dbReference type="Proteomes" id="UP001597389"/>
    </source>
</evidence>
<dbReference type="RefSeq" id="WP_377086202.1">
    <property type="nucleotide sequence ID" value="NZ_JBHSJL010000014.1"/>
</dbReference>
<comment type="caution">
    <text evidence="1">The sequence shown here is derived from an EMBL/GenBank/DDBJ whole genome shotgun (WGS) entry which is preliminary data.</text>
</comment>
<protein>
    <submittedName>
        <fullName evidence="1">DUF6607 family protein</fullName>
    </submittedName>
</protein>
<organism evidence="1 2">
    <name type="scientific">Rubritalea tangerina</name>
    <dbReference type="NCBI Taxonomy" id="430798"/>
    <lineage>
        <taxon>Bacteria</taxon>
        <taxon>Pseudomonadati</taxon>
        <taxon>Verrucomicrobiota</taxon>
        <taxon>Verrucomicrobiia</taxon>
        <taxon>Verrucomicrobiales</taxon>
        <taxon>Rubritaleaceae</taxon>
        <taxon>Rubritalea</taxon>
    </lineage>
</organism>
<keyword evidence="2" id="KW-1185">Reference proteome</keyword>
<dbReference type="Pfam" id="PF20311">
    <property type="entry name" value="DUF6607"/>
    <property type="match status" value="1"/>
</dbReference>
<proteinExistence type="predicted"/>
<dbReference type="InterPro" id="IPR046715">
    <property type="entry name" value="DUF6607"/>
</dbReference>
<dbReference type="Proteomes" id="UP001597389">
    <property type="component" value="Unassembled WGS sequence"/>
</dbReference>
<reference evidence="2" key="1">
    <citation type="journal article" date="2019" name="Int. J. Syst. Evol. Microbiol.">
        <title>The Global Catalogue of Microorganisms (GCM) 10K type strain sequencing project: providing services to taxonomists for standard genome sequencing and annotation.</title>
        <authorList>
            <consortium name="The Broad Institute Genomics Platform"/>
            <consortium name="The Broad Institute Genome Sequencing Center for Infectious Disease"/>
            <person name="Wu L."/>
            <person name="Ma J."/>
        </authorList>
    </citation>
    <scope>NUCLEOTIDE SEQUENCE [LARGE SCALE GENOMIC DNA]</scope>
    <source>
        <strain evidence="2">CCUG 57942</strain>
    </source>
</reference>